<dbReference type="Proteomes" id="UP000650081">
    <property type="component" value="Unassembled WGS sequence"/>
</dbReference>
<dbReference type="AlphaFoldDB" id="A0A923PP27"/>
<evidence type="ECO:0000313" key="2">
    <source>
        <dbReference type="Proteomes" id="UP000650081"/>
    </source>
</evidence>
<proteinExistence type="predicted"/>
<evidence type="ECO:0000313" key="1">
    <source>
        <dbReference type="EMBL" id="MBC6995975.1"/>
    </source>
</evidence>
<reference evidence="1" key="1">
    <citation type="submission" date="2020-08" db="EMBL/GenBank/DDBJ databases">
        <title>Lewinella bacteria from marine environments.</title>
        <authorList>
            <person name="Zhong Y."/>
        </authorList>
    </citation>
    <scope>NUCLEOTIDE SEQUENCE</scope>
    <source>
        <strain evidence="1">KCTC 42187</strain>
    </source>
</reference>
<dbReference type="EMBL" id="JACSIT010000142">
    <property type="protein sequence ID" value="MBC6995975.1"/>
    <property type="molecule type" value="Genomic_DNA"/>
</dbReference>
<keyword evidence="2" id="KW-1185">Reference proteome</keyword>
<accession>A0A923PP27</accession>
<dbReference type="GO" id="GO:0005886">
    <property type="term" value="C:plasma membrane"/>
    <property type="evidence" value="ECO:0007669"/>
    <property type="project" value="TreeGrafter"/>
</dbReference>
<dbReference type="Gene3D" id="1.20.1640.10">
    <property type="entry name" value="Multidrug efflux transporter AcrB transmembrane domain"/>
    <property type="match status" value="1"/>
</dbReference>
<organism evidence="1 2">
    <name type="scientific">Neolewinella lacunae</name>
    <dbReference type="NCBI Taxonomy" id="1517758"/>
    <lineage>
        <taxon>Bacteria</taxon>
        <taxon>Pseudomonadati</taxon>
        <taxon>Bacteroidota</taxon>
        <taxon>Saprospiria</taxon>
        <taxon>Saprospirales</taxon>
        <taxon>Lewinellaceae</taxon>
        <taxon>Neolewinella</taxon>
    </lineage>
</organism>
<dbReference type="Pfam" id="PF00873">
    <property type="entry name" value="ACR_tran"/>
    <property type="match status" value="1"/>
</dbReference>
<dbReference type="InterPro" id="IPR001036">
    <property type="entry name" value="Acrflvin-R"/>
</dbReference>
<dbReference type="PANTHER" id="PTHR32063:SF0">
    <property type="entry name" value="SWARMING MOTILITY PROTEIN SWRC"/>
    <property type="match status" value="1"/>
</dbReference>
<dbReference type="Gene3D" id="3.30.70.1430">
    <property type="entry name" value="Multidrug efflux transporter AcrB pore domain"/>
    <property type="match status" value="1"/>
</dbReference>
<sequence>MLTTLTVIVLGLLAAARLPISLLPEVGIPRVSVQVSYPNAAARTVEDAVVAPLRNTLLQVNGLTDIQSRSRDEAAILYLDFPFSSPAYFFEKKSPLAPTCRLVRVLRARINRNG</sequence>
<protein>
    <submittedName>
        <fullName evidence="1">Efflux RND transporter permease subunit</fullName>
    </submittedName>
</protein>
<dbReference type="GO" id="GO:0042910">
    <property type="term" value="F:xenobiotic transmembrane transporter activity"/>
    <property type="evidence" value="ECO:0007669"/>
    <property type="project" value="TreeGrafter"/>
</dbReference>
<name>A0A923PP27_9BACT</name>
<dbReference type="PANTHER" id="PTHR32063">
    <property type="match status" value="1"/>
</dbReference>
<gene>
    <name evidence="1" type="ORF">H9S92_17535</name>
</gene>
<comment type="caution">
    <text evidence="1">The sequence shown here is derived from an EMBL/GenBank/DDBJ whole genome shotgun (WGS) entry which is preliminary data.</text>
</comment>
<dbReference type="SUPFAM" id="SSF82693">
    <property type="entry name" value="Multidrug efflux transporter AcrB pore domain, PN1, PN2, PC1 and PC2 subdomains"/>
    <property type="match status" value="1"/>
</dbReference>